<evidence type="ECO:0000256" key="2">
    <source>
        <dbReference type="ARBA" id="ARBA00004609"/>
    </source>
</evidence>
<sequence length="244" mass="27196">MFISTVIVLGLAVVGLAVPQPEKRARAQVVTRCTVPNTAALTFDDGPYLYMYDVSKILKAANAKGTFFFIGCIYSEDNVKRVKYAYDNGHQLASHTWAHKDLSTLTWDQIHDEMWRVEQALQRITGAYPAFMRPPYGNYNNLVLDASGIRGQSVVIWDFDSEDSRGASVARQKSLYNEIANRRPSTILALNHEVHASSVFETLPYAIQRLQSAGYKLVTLAECLGKPAYQSVGAPSPRTADWKC</sequence>
<feature type="domain" description="NodB homology" evidence="13">
    <location>
        <begin position="37"/>
        <end position="218"/>
    </location>
</feature>
<dbReference type="CDD" id="cd10951">
    <property type="entry name" value="CE4_ClCDA_like"/>
    <property type="match status" value="1"/>
</dbReference>
<feature type="signal peptide" evidence="12">
    <location>
        <begin position="1"/>
        <end position="17"/>
    </location>
</feature>
<evidence type="ECO:0000256" key="5">
    <source>
        <dbReference type="ARBA" id="ARBA00022723"/>
    </source>
</evidence>
<evidence type="ECO:0000256" key="7">
    <source>
        <dbReference type="ARBA" id="ARBA00022801"/>
    </source>
</evidence>
<keyword evidence="4" id="KW-0325">Glycoprotein</keyword>
<dbReference type="GO" id="GO:0098552">
    <property type="term" value="C:side of membrane"/>
    <property type="evidence" value="ECO:0007669"/>
    <property type="project" value="UniProtKB-KW"/>
</dbReference>
<keyword evidence="5" id="KW-0479">Metal-binding</keyword>
<keyword evidence="6 12" id="KW-0732">Signal</keyword>
<feature type="chain" id="PRO_5040158572" evidence="12">
    <location>
        <begin position="18"/>
        <end position="244"/>
    </location>
</feature>
<dbReference type="InterPro" id="IPR002509">
    <property type="entry name" value="NODB_dom"/>
</dbReference>
<protein>
    <submittedName>
        <fullName evidence="14">Carbohydrate esterase family 4 protein</fullName>
    </submittedName>
</protein>
<evidence type="ECO:0000256" key="9">
    <source>
        <dbReference type="ARBA" id="ARBA00023277"/>
    </source>
</evidence>
<dbReference type="PROSITE" id="PS51677">
    <property type="entry name" value="NODB"/>
    <property type="match status" value="1"/>
</dbReference>
<dbReference type="AlphaFoldDB" id="A0A9P5XWQ8"/>
<evidence type="ECO:0000313" key="15">
    <source>
        <dbReference type="Proteomes" id="UP000807353"/>
    </source>
</evidence>
<evidence type="ECO:0000256" key="1">
    <source>
        <dbReference type="ARBA" id="ARBA00001941"/>
    </source>
</evidence>
<dbReference type="GO" id="GO:0016810">
    <property type="term" value="F:hydrolase activity, acting on carbon-nitrogen (but not peptide) bonds"/>
    <property type="evidence" value="ECO:0007669"/>
    <property type="project" value="InterPro"/>
</dbReference>
<gene>
    <name evidence="14" type="ORF">BDZ94DRAFT_1240366</name>
</gene>
<reference evidence="14" key="1">
    <citation type="submission" date="2020-11" db="EMBL/GenBank/DDBJ databases">
        <authorList>
            <consortium name="DOE Joint Genome Institute"/>
            <person name="Ahrendt S."/>
            <person name="Riley R."/>
            <person name="Andreopoulos W."/>
            <person name="Labutti K."/>
            <person name="Pangilinan J."/>
            <person name="Ruiz-Duenas F.J."/>
            <person name="Barrasa J.M."/>
            <person name="Sanchez-Garcia M."/>
            <person name="Camarero S."/>
            <person name="Miyauchi S."/>
            <person name="Serrano A."/>
            <person name="Linde D."/>
            <person name="Babiker R."/>
            <person name="Drula E."/>
            <person name="Ayuso-Fernandez I."/>
            <person name="Pacheco R."/>
            <person name="Padilla G."/>
            <person name="Ferreira P."/>
            <person name="Barriuso J."/>
            <person name="Kellner H."/>
            <person name="Castanera R."/>
            <person name="Alfaro M."/>
            <person name="Ramirez L."/>
            <person name="Pisabarro A.G."/>
            <person name="Kuo A."/>
            <person name="Tritt A."/>
            <person name="Lipzen A."/>
            <person name="He G."/>
            <person name="Yan M."/>
            <person name="Ng V."/>
            <person name="Cullen D."/>
            <person name="Martin F."/>
            <person name="Rosso M.-N."/>
            <person name="Henrissat B."/>
            <person name="Hibbett D."/>
            <person name="Martinez A.T."/>
            <person name="Grigoriev I.V."/>
        </authorList>
    </citation>
    <scope>NUCLEOTIDE SEQUENCE</scope>
    <source>
        <strain evidence="14">CBS 247.69</strain>
    </source>
</reference>
<dbReference type="GO" id="GO:0005886">
    <property type="term" value="C:plasma membrane"/>
    <property type="evidence" value="ECO:0007669"/>
    <property type="project" value="UniProtKB-SubCell"/>
</dbReference>
<dbReference type="PANTHER" id="PTHR46471:SF2">
    <property type="entry name" value="CHITIN DEACETYLASE-RELATED"/>
    <property type="match status" value="1"/>
</dbReference>
<keyword evidence="15" id="KW-1185">Reference proteome</keyword>
<dbReference type="Pfam" id="PF01522">
    <property type="entry name" value="Polysacc_deac_1"/>
    <property type="match status" value="1"/>
</dbReference>
<keyword evidence="4" id="KW-0336">GPI-anchor</keyword>
<keyword evidence="8" id="KW-0472">Membrane</keyword>
<keyword evidence="11" id="KW-0961">Cell wall biogenesis/degradation</keyword>
<dbReference type="PANTHER" id="PTHR46471">
    <property type="entry name" value="CHITIN DEACETYLASE"/>
    <property type="match status" value="1"/>
</dbReference>
<dbReference type="EMBL" id="MU150353">
    <property type="protein sequence ID" value="KAF9457977.1"/>
    <property type="molecule type" value="Genomic_DNA"/>
</dbReference>
<evidence type="ECO:0000259" key="13">
    <source>
        <dbReference type="PROSITE" id="PS51677"/>
    </source>
</evidence>
<dbReference type="GO" id="GO:0005975">
    <property type="term" value="P:carbohydrate metabolic process"/>
    <property type="evidence" value="ECO:0007669"/>
    <property type="project" value="InterPro"/>
</dbReference>
<proteinExistence type="predicted"/>
<dbReference type="Proteomes" id="UP000807353">
    <property type="component" value="Unassembled WGS sequence"/>
</dbReference>
<name>A0A9P5XWQ8_9AGAR</name>
<evidence type="ECO:0000256" key="12">
    <source>
        <dbReference type="SAM" id="SignalP"/>
    </source>
</evidence>
<accession>A0A9P5XWQ8</accession>
<evidence type="ECO:0000256" key="10">
    <source>
        <dbReference type="ARBA" id="ARBA00023288"/>
    </source>
</evidence>
<dbReference type="InterPro" id="IPR011330">
    <property type="entry name" value="Glyco_hydro/deAcase_b/a-brl"/>
</dbReference>
<evidence type="ECO:0000256" key="4">
    <source>
        <dbReference type="ARBA" id="ARBA00022622"/>
    </source>
</evidence>
<dbReference type="OrthoDB" id="2125469at2759"/>
<organism evidence="14 15">
    <name type="scientific">Collybia nuda</name>
    <dbReference type="NCBI Taxonomy" id="64659"/>
    <lineage>
        <taxon>Eukaryota</taxon>
        <taxon>Fungi</taxon>
        <taxon>Dikarya</taxon>
        <taxon>Basidiomycota</taxon>
        <taxon>Agaricomycotina</taxon>
        <taxon>Agaricomycetes</taxon>
        <taxon>Agaricomycetidae</taxon>
        <taxon>Agaricales</taxon>
        <taxon>Tricholomatineae</taxon>
        <taxon>Clitocybaceae</taxon>
        <taxon>Collybia</taxon>
    </lineage>
</organism>
<comment type="subcellular location">
    <subcellularLocation>
        <location evidence="2">Cell membrane</location>
        <topology evidence="2">Lipid-anchor</topology>
        <topology evidence="2">GPI-anchor</topology>
    </subcellularLocation>
</comment>
<keyword evidence="3" id="KW-1003">Cell membrane</keyword>
<dbReference type="GO" id="GO:0046872">
    <property type="term" value="F:metal ion binding"/>
    <property type="evidence" value="ECO:0007669"/>
    <property type="project" value="UniProtKB-KW"/>
</dbReference>
<comment type="cofactor">
    <cofactor evidence="1">
        <name>Co(2+)</name>
        <dbReference type="ChEBI" id="CHEBI:48828"/>
    </cofactor>
</comment>
<dbReference type="Gene3D" id="3.20.20.370">
    <property type="entry name" value="Glycoside hydrolase/deacetylase"/>
    <property type="match status" value="1"/>
</dbReference>
<dbReference type="GO" id="GO:0071555">
    <property type="term" value="P:cell wall organization"/>
    <property type="evidence" value="ECO:0007669"/>
    <property type="project" value="UniProtKB-KW"/>
</dbReference>
<evidence type="ECO:0000256" key="8">
    <source>
        <dbReference type="ARBA" id="ARBA00023136"/>
    </source>
</evidence>
<keyword evidence="9" id="KW-0119">Carbohydrate metabolism</keyword>
<evidence type="ECO:0000256" key="6">
    <source>
        <dbReference type="ARBA" id="ARBA00022729"/>
    </source>
</evidence>
<evidence type="ECO:0000256" key="11">
    <source>
        <dbReference type="ARBA" id="ARBA00023316"/>
    </source>
</evidence>
<keyword evidence="10" id="KW-0449">Lipoprotein</keyword>
<evidence type="ECO:0000256" key="3">
    <source>
        <dbReference type="ARBA" id="ARBA00022475"/>
    </source>
</evidence>
<comment type="caution">
    <text evidence="14">The sequence shown here is derived from an EMBL/GenBank/DDBJ whole genome shotgun (WGS) entry which is preliminary data.</text>
</comment>
<evidence type="ECO:0000313" key="14">
    <source>
        <dbReference type="EMBL" id="KAF9457977.1"/>
    </source>
</evidence>
<dbReference type="SUPFAM" id="SSF88713">
    <property type="entry name" value="Glycoside hydrolase/deacetylase"/>
    <property type="match status" value="1"/>
</dbReference>
<keyword evidence="7" id="KW-0378">Hydrolase</keyword>